<dbReference type="EMBL" id="JABXJJ020000026">
    <property type="protein sequence ID" value="MDI5971897.1"/>
    <property type="molecule type" value="Genomic_DNA"/>
</dbReference>
<dbReference type="PROSITE" id="PS50965">
    <property type="entry name" value="NERD"/>
    <property type="match status" value="1"/>
</dbReference>
<evidence type="ECO:0000256" key="1">
    <source>
        <dbReference type="SAM" id="MobiDB-lite"/>
    </source>
</evidence>
<dbReference type="RefSeq" id="WP_282698905.1">
    <property type="nucleotide sequence ID" value="NZ_JABXJJ020000026.1"/>
</dbReference>
<evidence type="ECO:0000313" key="3">
    <source>
        <dbReference type="EMBL" id="MDI5971897.1"/>
    </source>
</evidence>
<dbReference type="Pfam" id="PF08378">
    <property type="entry name" value="NERD"/>
    <property type="match status" value="1"/>
</dbReference>
<comment type="caution">
    <text evidence="3">The sequence shown here is derived from an EMBL/GenBank/DDBJ whole genome shotgun (WGS) entry which is preliminary data.</text>
</comment>
<feature type="domain" description="NERD" evidence="2">
    <location>
        <begin position="158"/>
        <end position="269"/>
    </location>
</feature>
<reference evidence="3" key="1">
    <citation type="submission" date="2023-05" db="EMBL/GenBank/DDBJ databases">
        <title>Streptantibioticus silvisoli sp. nov., acidotolerant actinomycetes 1 from pine litter.</title>
        <authorList>
            <person name="Swiecimska M."/>
            <person name="Golinska P."/>
            <person name="Sangal V."/>
            <person name="Wachnowicz B."/>
            <person name="Goodfellow M."/>
        </authorList>
    </citation>
    <scope>NUCLEOTIDE SEQUENCE</scope>
    <source>
        <strain evidence="3">SL13</strain>
    </source>
</reference>
<feature type="region of interest" description="Disordered" evidence="1">
    <location>
        <begin position="60"/>
        <end position="100"/>
    </location>
</feature>
<feature type="compositionally biased region" description="Low complexity" evidence="1">
    <location>
        <begin position="72"/>
        <end position="82"/>
    </location>
</feature>
<dbReference type="InterPro" id="IPR011528">
    <property type="entry name" value="NERD"/>
</dbReference>
<sequence length="316" mass="33775">MTDLRVVPWKRYGHDRLYVNDADAGGEKVAWLDRGTGRLTVLVEAHREAAVRALAPYLPSAAPPAPPPRRPPATQRQPAATPAAPPAAPRRPAGPMRPVSVPAARTAVGPVPSPNPDLAANRPGEALLAKIDELAPGFWRSVLNLLLGRRSQADSWRKGLAGERAAAVELDRLAGRGWRVLHSIPLPRGVDIDHLLIGPGGVFSFNTKHHPGAQVWVGDEAVKIGGQAYPYVRKARAEARRASAALSRACGFEVPVEPVLAFVGTDRLTVVASLRDVRAIGHREIAALGRAGGVWSRRQAEVIYAAARERGTWSGA</sequence>
<evidence type="ECO:0000259" key="2">
    <source>
        <dbReference type="PROSITE" id="PS50965"/>
    </source>
</evidence>
<feature type="compositionally biased region" description="Pro residues" evidence="1">
    <location>
        <begin position="61"/>
        <end position="71"/>
    </location>
</feature>
<name>A0AA90H7D4_9ACTN</name>
<dbReference type="AlphaFoldDB" id="A0AA90H7D4"/>
<protein>
    <submittedName>
        <fullName evidence="3">Nuclease-related domain-containing protein</fullName>
    </submittedName>
</protein>
<organism evidence="3">
    <name type="scientific">Streptantibioticus silvisoli</name>
    <dbReference type="NCBI Taxonomy" id="2705255"/>
    <lineage>
        <taxon>Bacteria</taxon>
        <taxon>Bacillati</taxon>
        <taxon>Actinomycetota</taxon>
        <taxon>Actinomycetes</taxon>
        <taxon>Kitasatosporales</taxon>
        <taxon>Streptomycetaceae</taxon>
        <taxon>Streptantibioticus</taxon>
    </lineage>
</organism>
<gene>
    <name evidence="3" type="ORF">POF50_021605</name>
</gene>
<proteinExistence type="predicted"/>
<accession>A0AA90H7D4</accession>